<evidence type="ECO:0000256" key="4">
    <source>
        <dbReference type="ARBA" id="ARBA00022989"/>
    </source>
</evidence>
<evidence type="ECO:0000256" key="1">
    <source>
        <dbReference type="ARBA" id="ARBA00004651"/>
    </source>
</evidence>
<protein>
    <submittedName>
        <fullName evidence="7">CidA/LrgA family protein</fullName>
    </submittedName>
</protein>
<keyword evidence="3 6" id="KW-0812">Transmembrane</keyword>
<organism evidence="7 8">
    <name type="scientific">Paenibacillus gyeongsangnamensis</name>
    <dbReference type="NCBI Taxonomy" id="3388067"/>
    <lineage>
        <taxon>Bacteria</taxon>
        <taxon>Bacillati</taxon>
        <taxon>Bacillota</taxon>
        <taxon>Bacilli</taxon>
        <taxon>Bacillales</taxon>
        <taxon>Paenibacillaceae</taxon>
        <taxon>Paenibacillus</taxon>
    </lineage>
</organism>
<dbReference type="PANTHER" id="PTHR33931:SF2">
    <property type="entry name" value="HOLIN-LIKE PROTEIN CIDA"/>
    <property type="match status" value="1"/>
</dbReference>
<evidence type="ECO:0000256" key="3">
    <source>
        <dbReference type="ARBA" id="ARBA00022692"/>
    </source>
</evidence>
<dbReference type="Pfam" id="PF03788">
    <property type="entry name" value="LrgA"/>
    <property type="match status" value="1"/>
</dbReference>
<dbReference type="Proteomes" id="UP001527882">
    <property type="component" value="Unassembled WGS sequence"/>
</dbReference>
<evidence type="ECO:0000256" key="2">
    <source>
        <dbReference type="ARBA" id="ARBA00022475"/>
    </source>
</evidence>
<evidence type="ECO:0000256" key="5">
    <source>
        <dbReference type="ARBA" id="ARBA00023136"/>
    </source>
</evidence>
<dbReference type="EMBL" id="JAQAGZ010000006">
    <property type="protein sequence ID" value="MCZ8513121.1"/>
    <property type="molecule type" value="Genomic_DNA"/>
</dbReference>
<comment type="subcellular location">
    <subcellularLocation>
        <location evidence="1">Cell membrane</location>
        <topology evidence="1">Multi-pass membrane protein</topology>
    </subcellularLocation>
</comment>
<dbReference type="InterPro" id="IPR005538">
    <property type="entry name" value="LrgA/CidA"/>
</dbReference>
<name>A0ABT4Q8H1_9BACL</name>
<reference evidence="7 8" key="1">
    <citation type="submission" date="2022-12" db="EMBL/GenBank/DDBJ databases">
        <title>Draft genome sequence of Paenibacillus sp. dW9.</title>
        <authorList>
            <person name="Choi E.-W."/>
            <person name="Kim D.-U."/>
        </authorList>
    </citation>
    <scope>NUCLEOTIDE SEQUENCE [LARGE SCALE GENOMIC DNA]</scope>
    <source>
        <strain evidence="8">dW9</strain>
    </source>
</reference>
<dbReference type="PANTHER" id="PTHR33931">
    <property type="entry name" value="HOLIN-LIKE PROTEIN CIDA-RELATED"/>
    <property type="match status" value="1"/>
</dbReference>
<feature type="transmembrane region" description="Helical" evidence="6">
    <location>
        <begin position="29"/>
        <end position="48"/>
    </location>
</feature>
<feature type="transmembrane region" description="Helical" evidence="6">
    <location>
        <begin position="60"/>
        <end position="78"/>
    </location>
</feature>
<keyword evidence="8" id="KW-1185">Reference proteome</keyword>
<proteinExistence type="predicted"/>
<keyword evidence="5 6" id="KW-0472">Membrane</keyword>
<evidence type="ECO:0000256" key="6">
    <source>
        <dbReference type="SAM" id="Phobius"/>
    </source>
</evidence>
<dbReference type="RefSeq" id="WP_269881583.1">
    <property type="nucleotide sequence ID" value="NZ_JAQAGZ010000006.1"/>
</dbReference>
<sequence>MLGFTIVLLYYFIGLLLQTAFHLPLPANVIGLILFTLSLFLRIVKVEWVEEASAFLIRHMLLFFAPFVVGTIAFIKLIGGQAAVLLISVFGSTFGVLLLAGWTTRLFSPRKAERSERLHESA</sequence>
<evidence type="ECO:0000313" key="8">
    <source>
        <dbReference type="Proteomes" id="UP001527882"/>
    </source>
</evidence>
<feature type="transmembrane region" description="Helical" evidence="6">
    <location>
        <begin position="7"/>
        <end position="23"/>
    </location>
</feature>
<evidence type="ECO:0000313" key="7">
    <source>
        <dbReference type="EMBL" id="MCZ8513121.1"/>
    </source>
</evidence>
<gene>
    <name evidence="7" type="ORF">O9H85_11940</name>
</gene>
<feature type="transmembrane region" description="Helical" evidence="6">
    <location>
        <begin position="84"/>
        <end position="107"/>
    </location>
</feature>
<comment type="caution">
    <text evidence="7">The sequence shown here is derived from an EMBL/GenBank/DDBJ whole genome shotgun (WGS) entry which is preliminary data.</text>
</comment>
<accession>A0ABT4Q8H1</accession>
<keyword evidence="4 6" id="KW-1133">Transmembrane helix</keyword>
<keyword evidence="2" id="KW-1003">Cell membrane</keyword>